<keyword evidence="1" id="KW-0812">Transmembrane</keyword>
<comment type="caution">
    <text evidence="2">The sequence shown here is derived from an EMBL/GenBank/DDBJ whole genome shotgun (WGS) entry which is preliminary data.</text>
</comment>
<dbReference type="AlphaFoldDB" id="A0A9W6DHB0"/>
<dbReference type="EMBL" id="BRLB01000011">
    <property type="protein sequence ID" value="GKX30679.1"/>
    <property type="molecule type" value="Genomic_DNA"/>
</dbReference>
<feature type="transmembrane region" description="Helical" evidence="1">
    <location>
        <begin position="24"/>
        <end position="43"/>
    </location>
</feature>
<dbReference type="Proteomes" id="UP001144256">
    <property type="component" value="Unassembled WGS sequence"/>
</dbReference>
<keyword evidence="3" id="KW-1185">Reference proteome</keyword>
<keyword evidence="1" id="KW-0472">Membrane</keyword>
<proteinExistence type="predicted"/>
<evidence type="ECO:0000256" key="1">
    <source>
        <dbReference type="SAM" id="Phobius"/>
    </source>
</evidence>
<reference evidence="2" key="1">
    <citation type="submission" date="2022-06" db="EMBL/GenBank/DDBJ databases">
        <title>Vallitalea longa sp. nov., an anaerobic bacterium isolated from marine sediment.</title>
        <authorList>
            <person name="Hirano S."/>
            <person name="Terahara T."/>
            <person name="Mori K."/>
            <person name="Hamada M."/>
            <person name="Matsumoto R."/>
            <person name="Kobayashi T."/>
        </authorList>
    </citation>
    <scope>NUCLEOTIDE SEQUENCE</scope>
    <source>
        <strain evidence="2">SH18-1</strain>
    </source>
</reference>
<sequence length="238" mass="27750">MCITIRINMIKLLGSGGPDLVKKYIYISIGLLVLVIVLSIILLSNNIEDEDEDTGDENLKPVIYLYPEKESDIIVKINYKGNLTCTYPKYNDSWKVHAEPNGKLINYEDGKEYSYLYWEGMCDLDCRLNKGFVVEGYKTAEFLQEKLSYMGLKPKEYNEFIVFWLPKMEQNKYNLIYFAKEEYGEIASLTINPKPDSIQRIHMVFKALNEYKCIDQQILEPFERHGFTVIEWGGTEID</sequence>
<organism evidence="2 3">
    <name type="scientific">Vallitalea longa</name>
    <dbReference type="NCBI Taxonomy" id="2936439"/>
    <lineage>
        <taxon>Bacteria</taxon>
        <taxon>Bacillati</taxon>
        <taxon>Bacillota</taxon>
        <taxon>Clostridia</taxon>
        <taxon>Lachnospirales</taxon>
        <taxon>Vallitaleaceae</taxon>
        <taxon>Vallitalea</taxon>
    </lineage>
</organism>
<name>A0A9W6DHB0_9FIRM</name>
<evidence type="ECO:0000313" key="3">
    <source>
        <dbReference type="Proteomes" id="UP001144256"/>
    </source>
</evidence>
<keyword evidence="1" id="KW-1133">Transmembrane helix</keyword>
<evidence type="ECO:0000313" key="2">
    <source>
        <dbReference type="EMBL" id="GKX30679.1"/>
    </source>
</evidence>
<protein>
    <submittedName>
        <fullName evidence="2">Uncharacterized protein</fullName>
    </submittedName>
</protein>
<gene>
    <name evidence="2" type="ORF">SH1V18_31590</name>
</gene>
<accession>A0A9W6DHB0</accession>